<proteinExistence type="predicted"/>
<dbReference type="Gene3D" id="2.30.38.10">
    <property type="entry name" value="Luciferase, Domain 3"/>
    <property type="match status" value="1"/>
</dbReference>
<keyword evidence="4" id="KW-1185">Reference proteome</keyword>
<protein>
    <submittedName>
        <fullName evidence="3">(2,3-dihydroxybenzoyl)adenylate synthase</fullName>
    </submittedName>
</protein>
<dbReference type="SUPFAM" id="SSF56801">
    <property type="entry name" value="Acetyl-CoA synthetase-like"/>
    <property type="match status" value="1"/>
</dbReference>
<reference evidence="4" key="1">
    <citation type="journal article" date="2019" name="Int. J. Syst. Evol. Microbiol.">
        <title>The Global Catalogue of Microorganisms (GCM) 10K type strain sequencing project: providing services to taxonomists for standard genome sequencing and annotation.</title>
        <authorList>
            <consortium name="The Broad Institute Genomics Platform"/>
            <consortium name="The Broad Institute Genome Sequencing Center for Infectious Disease"/>
            <person name="Wu L."/>
            <person name="Ma J."/>
        </authorList>
    </citation>
    <scope>NUCLEOTIDE SEQUENCE [LARGE SCALE GENOMIC DNA]</scope>
    <source>
        <strain evidence="4">CGMCC 4.1469</strain>
    </source>
</reference>
<evidence type="ECO:0000259" key="1">
    <source>
        <dbReference type="Pfam" id="PF00501"/>
    </source>
</evidence>
<dbReference type="Gene3D" id="3.30.300.30">
    <property type="match status" value="1"/>
</dbReference>
<dbReference type="InterPro" id="IPR000873">
    <property type="entry name" value="AMP-dep_synth/lig_dom"/>
</dbReference>
<dbReference type="PANTHER" id="PTHR43767:SF1">
    <property type="entry name" value="NONRIBOSOMAL PEPTIDE SYNTHASE PES1 (EUROFUNG)-RELATED"/>
    <property type="match status" value="1"/>
</dbReference>
<sequence length="551" mass="58377">MLAGFTPWPEEQAQRYREEGYWQDVTIGGLLTTWADAHGDAVAVTAGDRRVSYRELDGWAHRLAGGLRRLGIAPGDTVLLQLPNVVEFLPVFFALCRIGALPVLALPAHREHEIGALAELTGASAYVIADQDLGFDYRELARQVRRRAPGLQHVVVAGDAAEFVPLASLDAPEGAGGDAGVAAGADGSGPAPARPDAEDVAFFLLSGGTTGQPKLIPRTHADYAYNVRASAEVCELGRDTVYLAALPVAHNFALGCPGVLGTLHAGGRIVLTTDASPDTAFALIEREGVTVTALVPPLALLWMQAVEWLDDDLATLELLQVGGAKLPAEAARRVRGTLGCTLQQVFGMGEGLLNYTRLDDPDELVATTQGRPLSPADELRAVDEQGREVAPGEAGQLLTRGPYTLRGYYRAGEHNATAFTPDGFYRTGDLVRLLPNGYVVALGRTKEVINKGGEKVAAEELENELLAHPAVREVAVVPVPDPDFGERICAFVVAPGVGLGLAEAVDFLVERGLATYKLPDRLVVVAALPLTTVGKVNKRALTDRLAAEAVG</sequence>
<comment type="caution">
    <text evidence="3">The sequence shown here is derived from an EMBL/GenBank/DDBJ whole genome shotgun (WGS) entry which is preliminary data.</text>
</comment>
<dbReference type="InterPro" id="IPR025110">
    <property type="entry name" value="AMP-bd_C"/>
</dbReference>
<dbReference type="RefSeq" id="WP_313767013.1">
    <property type="nucleotide sequence ID" value="NZ_BAAAVH010000020.1"/>
</dbReference>
<dbReference type="Gene3D" id="3.40.50.980">
    <property type="match status" value="2"/>
</dbReference>
<evidence type="ECO:0000313" key="4">
    <source>
        <dbReference type="Proteomes" id="UP001596067"/>
    </source>
</evidence>
<accession>A0ABW1F5P8</accession>
<name>A0ABW1F5P8_9ACTN</name>
<dbReference type="InterPro" id="IPR045851">
    <property type="entry name" value="AMP-bd_C_sf"/>
</dbReference>
<dbReference type="InterPro" id="IPR020845">
    <property type="entry name" value="AMP-binding_CS"/>
</dbReference>
<dbReference type="Proteomes" id="UP001596067">
    <property type="component" value="Unassembled WGS sequence"/>
</dbReference>
<dbReference type="PROSITE" id="PS00455">
    <property type="entry name" value="AMP_BINDING"/>
    <property type="match status" value="1"/>
</dbReference>
<evidence type="ECO:0000259" key="2">
    <source>
        <dbReference type="Pfam" id="PF13193"/>
    </source>
</evidence>
<dbReference type="CDD" id="cd05920">
    <property type="entry name" value="23DHB-AMP_lg"/>
    <property type="match status" value="1"/>
</dbReference>
<gene>
    <name evidence="3" type="ORF">ACFP0N_31660</name>
</gene>
<dbReference type="Pfam" id="PF00501">
    <property type="entry name" value="AMP-binding"/>
    <property type="match status" value="1"/>
</dbReference>
<evidence type="ECO:0000313" key="3">
    <source>
        <dbReference type="EMBL" id="MFC5889533.1"/>
    </source>
</evidence>
<dbReference type="PANTHER" id="PTHR43767">
    <property type="entry name" value="LONG-CHAIN-FATTY-ACID--COA LIGASE"/>
    <property type="match status" value="1"/>
</dbReference>
<organism evidence="3 4">
    <name type="scientific">Kitasatospora aburaviensis</name>
    <dbReference type="NCBI Taxonomy" id="67265"/>
    <lineage>
        <taxon>Bacteria</taxon>
        <taxon>Bacillati</taxon>
        <taxon>Actinomycetota</taxon>
        <taxon>Actinomycetes</taxon>
        <taxon>Kitasatosporales</taxon>
        <taxon>Streptomycetaceae</taxon>
        <taxon>Kitasatospora</taxon>
    </lineage>
</organism>
<dbReference type="InterPro" id="IPR050237">
    <property type="entry name" value="ATP-dep_AMP-bd_enzyme"/>
</dbReference>
<dbReference type="Pfam" id="PF13193">
    <property type="entry name" value="AMP-binding_C"/>
    <property type="match status" value="1"/>
</dbReference>
<feature type="domain" description="AMP-dependent synthetase/ligase" evidence="1">
    <location>
        <begin position="32"/>
        <end position="409"/>
    </location>
</feature>
<feature type="domain" description="AMP-binding enzyme C-terminal" evidence="2">
    <location>
        <begin position="460"/>
        <end position="535"/>
    </location>
</feature>
<dbReference type="EMBL" id="JBHSOD010000059">
    <property type="protein sequence ID" value="MFC5889533.1"/>
    <property type="molecule type" value="Genomic_DNA"/>
</dbReference>